<dbReference type="PANTHER" id="PTHR10887:SF495">
    <property type="entry name" value="HELICASE SENATAXIN ISOFORM X1-RELATED"/>
    <property type="match status" value="1"/>
</dbReference>
<dbReference type="GeneID" id="17040005"/>
<dbReference type="Pfam" id="PF13086">
    <property type="entry name" value="AAA_11"/>
    <property type="match status" value="1"/>
</dbReference>
<dbReference type="STRING" id="574566.I0YUN3"/>
<evidence type="ECO:0000256" key="1">
    <source>
        <dbReference type="SAM" id="MobiDB-lite"/>
    </source>
</evidence>
<protein>
    <recommendedName>
        <fullName evidence="2">DNA2/NAM7 helicase helicase domain-containing protein</fullName>
    </recommendedName>
</protein>
<dbReference type="EMBL" id="AGSI01000011">
    <property type="protein sequence ID" value="EIE22102.1"/>
    <property type="molecule type" value="Genomic_DNA"/>
</dbReference>
<feature type="compositionally biased region" description="Basic and acidic residues" evidence="1">
    <location>
        <begin position="193"/>
        <end position="205"/>
    </location>
</feature>
<feature type="compositionally biased region" description="Low complexity" evidence="1">
    <location>
        <begin position="46"/>
        <end position="61"/>
    </location>
</feature>
<proteinExistence type="predicted"/>
<dbReference type="GO" id="GO:0004386">
    <property type="term" value="F:helicase activity"/>
    <property type="evidence" value="ECO:0007669"/>
    <property type="project" value="InterPro"/>
</dbReference>
<dbReference type="InterPro" id="IPR027417">
    <property type="entry name" value="P-loop_NTPase"/>
</dbReference>
<dbReference type="PANTHER" id="PTHR10887">
    <property type="entry name" value="DNA2/NAM7 HELICASE FAMILY"/>
    <property type="match status" value="1"/>
</dbReference>
<sequence>MDQQKGKASQPKRGVQWPPPDAASNSMLPAAKRPRIGDMPPLPGHAPSQSAPAAAAAESEPILQPRKSGKPENFKRPTARSTKGGQITAQLEREVLGGRLWHGACRRLNEDLPDSVPLSFTDAAEYVGTFEPLLFEEARDLEERHGGWVDVTVTPQPQPGAFSLIRPPQAGSVVILTSQRPPARQTLDWLTRPPRDRGQPRDSPEPPHGPGGGHRSRSRSPYTGAPGTSRADWNRQQMAEGLDGLQPQAPTARSEETAGPQKKPASTEKGQASEHASVLSAGAEQDTVMVESEDEEGQALAELRKQASGWWGVMLSPLVTQVREYQTIHNLHTFPLAASILQPERLREIGERTLSKEAIQKMWPIEVAQKGFIDFLREQYDHTQLEAIEVATCHLGQSSKAEQKQELLPFMLIQGPPGTGKTHTVKGVLNVWHLVHYQRYYNSLVAVLTSDAKAGINMESMQNAIDRNNAAADELLQRIMDTGFSDAQVV</sequence>
<dbReference type="RefSeq" id="XP_005646646.1">
    <property type="nucleotide sequence ID" value="XM_005646589.1"/>
</dbReference>
<dbReference type="AlphaFoldDB" id="I0YUN3"/>
<dbReference type="Proteomes" id="UP000007264">
    <property type="component" value="Unassembled WGS sequence"/>
</dbReference>
<evidence type="ECO:0000313" key="4">
    <source>
        <dbReference type="Proteomes" id="UP000007264"/>
    </source>
</evidence>
<dbReference type="SUPFAM" id="SSF52540">
    <property type="entry name" value="P-loop containing nucleoside triphosphate hydrolases"/>
    <property type="match status" value="1"/>
</dbReference>
<dbReference type="eggNOG" id="KOG1801">
    <property type="taxonomic scope" value="Eukaryota"/>
</dbReference>
<keyword evidence="4" id="KW-1185">Reference proteome</keyword>
<feature type="region of interest" description="Disordered" evidence="1">
    <location>
        <begin position="243"/>
        <end position="280"/>
    </location>
</feature>
<dbReference type="InterPro" id="IPR041677">
    <property type="entry name" value="DNA2/NAM7_AAA_11"/>
</dbReference>
<dbReference type="KEGG" id="csl:COCSUDRAFT_83501"/>
<feature type="domain" description="DNA2/NAM7 helicase helicase" evidence="2">
    <location>
        <begin position="381"/>
        <end position="481"/>
    </location>
</feature>
<feature type="compositionally biased region" description="Polar residues" evidence="1">
    <location>
        <begin position="79"/>
        <end position="89"/>
    </location>
</feature>
<accession>I0YUN3</accession>
<feature type="region of interest" description="Disordered" evidence="1">
    <location>
        <begin position="177"/>
        <end position="230"/>
    </location>
</feature>
<comment type="caution">
    <text evidence="3">The sequence shown here is derived from an EMBL/GenBank/DDBJ whole genome shotgun (WGS) entry which is preliminary data.</text>
</comment>
<dbReference type="Gene3D" id="3.40.50.300">
    <property type="entry name" value="P-loop containing nucleotide triphosphate hydrolases"/>
    <property type="match status" value="1"/>
</dbReference>
<evidence type="ECO:0000259" key="2">
    <source>
        <dbReference type="Pfam" id="PF13086"/>
    </source>
</evidence>
<name>I0YUN3_COCSC</name>
<organism evidence="3 4">
    <name type="scientific">Coccomyxa subellipsoidea (strain C-169)</name>
    <name type="common">Green microalga</name>
    <dbReference type="NCBI Taxonomy" id="574566"/>
    <lineage>
        <taxon>Eukaryota</taxon>
        <taxon>Viridiplantae</taxon>
        <taxon>Chlorophyta</taxon>
        <taxon>core chlorophytes</taxon>
        <taxon>Trebouxiophyceae</taxon>
        <taxon>Trebouxiophyceae incertae sedis</taxon>
        <taxon>Coccomyxaceae</taxon>
        <taxon>Coccomyxa</taxon>
        <taxon>Coccomyxa subellipsoidea</taxon>
    </lineage>
</organism>
<dbReference type="InterPro" id="IPR045055">
    <property type="entry name" value="DNA2/NAM7-like"/>
</dbReference>
<evidence type="ECO:0000313" key="3">
    <source>
        <dbReference type="EMBL" id="EIE22102.1"/>
    </source>
</evidence>
<dbReference type="OrthoDB" id="6513042at2759"/>
<feature type="region of interest" description="Disordered" evidence="1">
    <location>
        <begin position="1"/>
        <end position="89"/>
    </location>
</feature>
<gene>
    <name evidence="3" type="ORF">COCSUDRAFT_83501</name>
</gene>
<reference evidence="3 4" key="1">
    <citation type="journal article" date="2012" name="Genome Biol.">
        <title>The genome of the polar eukaryotic microalga coccomyxa subellipsoidea reveals traits of cold adaptation.</title>
        <authorList>
            <person name="Blanc G."/>
            <person name="Agarkova I."/>
            <person name="Grimwood J."/>
            <person name="Kuo A."/>
            <person name="Brueggeman A."/>
            <person name="Dunigan D."/>
            <person name="Gurnon J."/>
            <person name="Ladunga I."/>
            <person name="Lindquist E."/>
            <person name="Lucas S."/>
            <person name="Pangilinan J."/>
            <person name="Proschold T."/>
            <person name="Salamov A."/>
            <person name="Schmutz J."/>
            <person name="Weeks D."/>
            <person name="Yamada T."/>
            <person name="Claverie J.M."/>
            <person name="Grigoriev I."/>
            <person name="Van Etten J."/>
            <person name="Lomsadze A."/>
            <person name="Borodovsky M."/>
        </authorList>
    </citation>
    <scope>NUCLEOTIDE SEQUENCE [LARGE SCALE GENOMIC DNA]</scope>
    <source>
        <strain evidence="3 4">C-169</strain>
    </source>
</reference>